<feature type="region of interest" description="Disordered" evidence="1">
    <location>
        <begin position="192"/>
        <end position="212"/>
    </location>
</feature>
<gene>
    <name evidence="2" type="ORF">MELIAE_LOCUS2042</name>
</gene>
<name>A0A9P0AU77_BRAAE</name>
<feature type="region of interest" description="Disordered" evidence="1">
    <location>
        <begin position="62"/>
        <end position="151"/>
    </location>
</feature>
<dbReference type="EMBL" id="OV121141">
    <property type="protein sequence ID" value="CAH0548588.1"/>
    <property type="molecule type" value="Genomic_DNA"/>
</dbReference>
<feature type="region of interest" description="Disordered" evidence="1">
    <location>
        <begin position="1"/>
        <end position="38"/>
    </location>
</feature>
<feature type="region of interest" description="Disordered" evidence="1">
    <location>
        <begin position="259"/>
        <end position="281"/>
    </location>
</feature>
<dbReference type="Proteomes" id="UP001154078">
    <property type="component" value="Chromosome 10"/>
</dbReference>
<feature type="compositionally biased region" description="Acidic residues" evidence="1">
    <location>
        <begin position="107"/>
        <end position="122"/>
    </location>
</feature>
<keyword evidence="3" id="KW-1185">Reference proteome</keyword>
<proteinExistence type="predicted"/>
<feature type="compositionally biased region" description="Acidic residues" evidence="1">
    <location>
        <begin position="132"/>
        <end position="141"/>
    </location>
</feature>
<evidence type="ECO:0000313" key="2">
    <source>
        <dbReference type="EMBL" id="CAH0548588.1"/>
    </source>
</evidence>
<feature type="compositionally biased region" description="Polar residues" evidence="1">
    <location>
        <begin position="26"/>
        <end position="37"/>
    </location>
</feature>
<sequence>MYTMEEIFVKKEPEEPFDDSEDGISINYSTPSTSAGPLTSGIAIKQEIKEELNDSHNFMIYDESGVKKESEVSTDKENDLHGSKQVQPKFKGKDKMFLDSGSKINDSDEESDNSGNGDESEDFSCNIKEEGWDSDFTEDDTNLLHNEENNEDKAMFGTKIKVEYHGIQYDESGIDSEDVNKEIPEKIVLPKAGKEKMRTKERERKRAKMQRQKLKGNLEKYTLFKKKDSKRQKVYRDMQKQKILDGFISPAVLIAKRKQEASRKKAYRQKLKEKKIKQERI</sequence>
<feature type="compositionally biased region" description="Basic and acidic residues" evidence="1">
    <location>
        <begin position="192"/>
        <end position="204"/>
    </location>
</feature>
<organism evidence="2 3">
    <name type="scientific">Brassicogethes aeneus</name>
    <name type="common">Rape pollen beetle</name>
    <name type="synonym">Meligethes aeneus</name>
    <dbReference type="NCBI Taxonomy" id="1431903"/>
    <lineage>
        <taxon>Eukaryota</taxon>
        <taxon>Metazoa</taxon>
        <taxon>Ecdysozoa</taxon>
        <taxon>Arthropoda</taxon>
        <taxon>Hexapoda</taxon>
        <taxon>Insecta</taxon>
        <taxon>Pterygota</taxon>
        <taxon>Neoptera</taxon>
        <taxon>Endopterygota</taxon>
        <taxon>Coleoptera</taxon>
        <taxon>Polyphaga</taxon>
        <taxon>Cucujiformia</taxon>
        <taxon>Nitidulidae</taxon>
        <taxon>Meligethinae</taxon>
        <taxon>Brassicogethes</taxon>
    </lineage>
</organism>
<accession>A0A9P0AU77</accession>
<feature type="compositionally biased region" description="Basic and acidic residues" evidence="1">
    <location>
        <begin position="64"/>
        <end position="82"/>
    </location>
</feature>
<dbReference type="AlphaFoldDB" id="A0A9P0AU77"/>
<evidence type="ECO:0000256" key="1">
    <source>
        <dbReference type="SAM" id="MobiDB-lite"/>
    </source>
</evidence>
<protein>
    <submittedName>
        <fullName evidence="2">Uncharacterized protein</fullName>
    </submittedName>
</protein>
<feature type="compositionally biased region" description="Basic residues" evidence="1">
    <location>
        <begin position="264"/>
        <end position="275"/>
    </location>
</feature>
<reference evidence="2" key="1">
    <citation type="submission" date="2021-12" db="EMBL/GenBank/DDBJ databases">
        <authorList>
            <person name="King R."/>
        </authorList>
    </citation>
    <scope>NUCLEOTIDE SEQUENCE</scope>
</reference>
<evidence type="ECO:0000313" key="3">
    <source>
        <dbReference type="Proteomes" id="UP001154078"/>
    </source>
</evidence>